<sequence>MVLVSFDGLSMVSHGKTLIKHATAQIMAGDKILLTGQSGAGKSLLLQLLGGQIGQHTGTLYHQGKTPEQLTPSVWRHRLAYLTQNPQMVDGTVLDNLQLPFRFSYHSQRQFDQKFHTDILSKLNKSADFLTAPIAQLSGGERQLVHLLRTLQLNPCVLLLDEPTAALDVNTAAHITALLNTWVDASTIDCPRAYVWIDHHQTHDAYNKKWQMLNQMLHTEML</sequence>
<proteinExistence type="predicted"/>
<dbReference type="Proteomes" id="UP001063782">
    <property type="component" value="Chromosome"/>
</dbReference>
<dbReference type="SUPFAM" id="SSF52540">
    <property type="entry name" value="P-loop containing nucleoside triphosphate hydrolases"/>
    <property type="match status" value="1"/>
</dbReference>
<name>A0ABY6F4I9_9GAMM</name>
<reference evidence="4" key="1">
    <citation type="submission" date="2021-12" db="EMBL/GenBank/DDBJ databases">
        <title>taxonomy of Moraxella sp. ZY201224.</title>
        <authorList>
            <person name="Li F."/>
        </authorList>
    </citation>
    <scope>NUCLEOTIDE SEQUENCE</scope>
    <source>
        <strain evidence="4">ZY201224</strain>
    </source>
</reference>
<dbReference type="Gene3D" id="3.40.50.300">
    <property type="entry name" value="P-loop containing nucleotide triphosphate hydrolases"/>
    <property type="match status" value="1"/>
</dbReference>
<keyword evidence="5" id="KW-1185">Reference proteome</keyword>
<dbReference type="PROSITE" id="PS50893">
    <property type="entry name" value="ABC_TRANSPORTER_2"/>
    <property type="match status" value="1"/>
</dbReference>
<feature type="domain" description="ABC transporter" evidence="3">
    <location>
        <begin position="4"/>
        <end position="222"/>
    </location>
</feature>
<dbReference type="GO" id="GO:0005524">
    <property type="term" value="F:ATP binding"/>
    <property type="evidence" value="ECO:0007669"/>
    <property type="project" value="UniProtKB-KW"/>
</dbReference>
<dbReference type="InterPro" id="IPR003439">
    <property type="entry name" value="ABC_transporter-like_ATP-bd"/>
</dbReference>
<evidence type="ECO:0000259" key="3">
    <source>
        <dbReference type="PROSITE" id="PS50893"/>
    </source>
</evidence>
<gene>
    <name evidence="4" type="ORF">LU297_00765</name>
</gene>
<dbReference type="RefSeq" id="WP_263076520.1">
    <property type="nucleotide sequence ID" value="NZ_CP089977.1"/>
</dbReference>
<dbReference type="InterPro" id="IPR027417">
    <property type="entry name" value="P-loop_NTPase"/>
</dbReference>
<protein>
    <submittedName>
        <fullName evidence="4">ATP-binding cassette domain-containing protein</fullName>
    </submittedName>
</protein>
<evidence type="ECO:0000256" key="1">
    <source>
        <dbReference type="ARBA" id="ARBA00022741"/>
    </source>
</evidence>
<evidence type="ECO:0000256" key="2">
    <source>
        <dbReference type="ARBA" id="ARBA00022840"/>
    </source>
</evidence>
<keyword evidence="1" id="KW-0547">Nucleotide-binding</keyword>
<dbReference type="InterPro" id="IPR003593">
    <property type="entry name" value="AAA+_ATPase"/>
</dbReference>
<dbReference type="PANTHER" id="PTHR43119">
    <property type="entry name" value="ABC TRANSPORT PROTEIN ATP-BINDING COMPONENT-RELATED"/>
    <property type="match status" value="1"/>
</dbReference>
<dbReference type="Pfam" id="PF00005">
    <property type="entry name" value="ABC_tran"/>
    <property type="match status" value="1"/>
</dbReference>
<dbReference type="EMBL" id="CP089977">
    <property type="protein sequence ID" value="UXZ05019.1"/>
    <property type="molecule type" value="Genomic_DNA"/>
</dbReference>
<evidence type="ECO:0000313" key="5">
    <source>
        <dbReference type="Proteomes" id="UP001063782"/>
    </source>
</evidence>
<accession>A0ABY6F4I9</accession>
<keyword evidence="2 4" id="KW-0067">ATP-binding</keyword>
<dbReference type="PANTHER" id="PTHR43119:SF1">
    <property type="entry name" value="ABC TRANSPORTER DOMAIN-CONTAINING PROTEIN"/>
    <property type="match status" value="1"/>
</dbReference>
<dbReference type="PROSITE" id="PS00675">
    <property type="entry name" value="SIGMA54_INTERACT_1"/>
    <property type="match status" value="1"/>
</dbReference>
<organism evidence="4 5">
    <name type="scientific">Moraxella nasicaprae</name>
    <dbReference type="NCBI Taxonomy" id="2904122"/>
    <lineage>
        <taxon>Bacteria</taxon>
        <taxon>Pseudomonadati</taxon>
        <taxon>Pseudomonadota</taxon>
        <taxon>Gammaproteobacteria</taxon>
        <taxon>Moraxellales</taxon>
        <taxon>Moraxellaceae</taxon>
        <taxon>Moraxella</taxon>
    </lineage>
</organism>
<dbReference type="InterPro" id="IPR025662">
    <property type="entry name" value="Sigma_54_int_dom_ATP-bd_1"/>
</dbReference>
<dbReference type="SMART" id="SM00382">
    <property type="entry name" value="AAA"/>
    <property type="match status" value="1"/>
</dbReference>
<evidence type="ECO:0000313" key="4">
    <source>
        <dbReference type="EMBL" id="UXZ05019.1"/>
    </source>
</evidence>